<dbReference type="AlphaFoldDB" id="A0A2P5EMM1"/>
<evidence type="ECO:0000313" key="2">
    <source>
        <dbReference type="Proteomes" id="UP000237000"/>
    </source>
</evidence>
<gene>
    <name evidence="1" type="ORF">TorRG33x02_174720</name>
</gene>
<keyword evidence="2" id="KW-1185">Reference proteome</keyword>
<protein>
    <submittedName>
        <fullName evidence="1">Uncharacterized protein</fullName>
    </submittedName>
</protein>
<accession>A0A2P5EMM1</accession>
<name>A0A2P5EMM1_TREOI</name>
<organism evidence="1 2">
    <name type="scientific">Trema orientale</name>
    <name type="common">Charcoal tree</name>
    <name type="synonym">Celtis orientalis</name>
    <dbReference type="NCBI Taxonomy" id="63057"/>
    <lineage>
        <taxon>Eukaryota</taxon>
        <taxon>Viridiplantae</taxon>
        <taxon>Streptophyta</taxon>
        <taxon>Embryophyta</taxon>
        <taxon>Tracheophyta</taxon>
        <taxon>Spermatophyta</taxon>
        <taxon>Magnoliopsida</taxon>
        <taxon>eudicotyledons</taxon>
        <taxon>Gunneridae</taxon>
        <taxon>Pentapetalae</taxon>
        <taxon>rosids</taxon>
        <taxon>fabids</taxon>
        <taxon>Rosales</taxon>
        <taxon>Cannabaceae</taxon>
        <taxon>Trema</taxon>
    </lineage>
</organism>
<comment type="caution">
    <text evidence="1">The sequence shown here is derived from an EMBL/GenBank/DDBJ whole genome shotgun (WGS) entry which is preliminary data.</text>
</comment>
<evidence type="ECO:0000313" key="1">
    <source>
        <dbReference type="EMBL" id="PON86742.1"/>
    </source>
</evidence>
<proteinExistence type="predicted"/>
<reference evidence="2" key="1">
    <citation type="submission" date="2016-06" db="EMBL/GenBank/DDBJ databases">
        <title>Parallel loss of symbiosis genes in relatives of nitrogen-fixing non-legume Parasponia.</title>
        <authorList>
            <person name="Van Velzen R."/>
            <person name="Holmer R."/>
            <person name="Bu F."/>
            <person name="Rutten L."/>
            <person name="Van Zeijl A."/>
            <person name="Liu W."/>
            <person name="Santuari L."/>
            <person name="Cao Q."/>
            <person name="Sharma T."/>
            <person name="Shen D."/>
            <person name="Roswanjaya Y."/>
            <person name="Wardhani T."/>
            <person name="Kalhor M.S."/>
            <person name="Jansen J."/>
            <person name="Van den Hoogen J."/>
            <person name="Gungor B."/>
            <person name="Hartog M."/>
            <person name="Hontelez J."/>
            <person name="Verver J."/>
            <person name="Yang W.-C."/>
            <person name="Schijlen E."/>
            <person name="Repin R."/>
            <person name="Schilthuizen M."/>
            <person name="Schranz E."/>
            <person name="Heidstra R."/>
            <person name="Miyata K."/>
            <person name="Fedorova E."/>
            <person name="Kohlen W."/>
            <person name="Bisseling T."/>
            <person name="Smit S."/>
            <person name="Geurts R."/>
        </authorList>
    </citation>
    <scope>NUCLEOTIDE SEQUENCE [LARGE SCALE GENOMIC DNA]</scope>
    <source>
        <strain evidence="2">cv. RG33-2</strain>
    </source>
</reference>
<dbReference type="InParanoid" id="A0A2P5EMM1"/>
<sequence>MWHHLLMQEHLGLQSTKLKTLSILNMESPLSRREHPCHHMIPDVKHPSSCTDPTEARYTQLRTYPRMKTLPFAKPIFHPRSSPSCLGSHKTQNHTKPEGRSEYCHHIVDHVKLQIPVGPRPFCTRLLTSPREGLAYSSTSLGL</sequence>
<dbReference type="Proteomes" id="UP000237000">
    <property type="component" value="Unassembled WGS sequence"/>
</dbReference>
<dbReference type="EMBL" id="JXTC01000127">
    <property type="protein sequence ID" value="PON86742.1"/>
    <property type="molecule type" value="Genomic_DNA"/>
</dbReference>